<keyword evidence="2" id="KW-1133">Transmembrane helix</keyword>
<evidence type="ECO:0000256" key="1">
    <source>
        <dbReference type="SAM" id="MobiDB-lite"/>
    </source>
</evidence>
<dbReference type="AlphaFoldDB" id="A0A2C6KDZ6"/>
<protein>
    <submittedName>
        <fullName evidence="3">Dhhc zinc finger domain-containing protein</fullName>
    </submittedName>
</protein>
<proteinExistence type="predicted"/>
<name>A0A2C6KDZ6_9APIC</name>
<sequence>MTELMAQKEPANGTPSSITARTSEETVEDMHVGSDDRTDLEAGGTRPTYALQIPEEIDRGRFCCRGRFYFGPEPGFLVCSLILLLLPAFVFYQIALPRLPETLQLGVAWAVGVILTATVGVLCTVALSDPGIIPKDTCQTITPPSGPS</sequence>
<evidence type="ECO:0000313" key="4">
    <source>
        <dbReference type="Proteomes" id="UP000221165"/>
    </source>
</evidence>
<comment type="caution">
    <text evidence="3">The sequence shown here is derived from an EMBL/GenBank/DDBJ whole genome shotgun (WGS) entry which is preliminary data.</text>
</comment>
<dbReference type="Proteomes" id="UP000221165">
    <property type="component" value="Unassembled WGS sequence"/>
</dbReference>
<gene>
    <name evidence="3" type="ORF">CSUI_007453</name>
</gene>
<dbReference type="VEuPathDB" id="ToxoDB:CSUI_007453"/>
<evidence type="ECO:0000256" key="2">
    <source>
        <dbReference type="SAM" id="Phobius"/>
    </source>
</evidence>
<feature type="compositionally biased region" description="Basic and acidic residues" evidence="1">
    <location>
        <begin position="22"/>
        <end position="40"/>
    </location>
</feature>
<evidence type="ECO:0000313" key="3">
    <source>
        <dbReference type="EMBL" id="PHJ18720.1"/>
    </source>
</evidence>
<dbReference type="GeneID" id="94430809"/>
<feature type="transmembrane region" description="Helical" evidence="2">
    <location>
        <begin position="107"/>
        <end position="127"/>
    </location>
</feature>
<feature type="non-terminal residue" evidence="3">
    <location>
        <position position="148"/>
    </location>
</feature>
<keyword evidence="2" id="KW-0812">Transmembrane</keyword>
<reference evidence="3 4" key="1">
    <citation type="journal article" date="2017" name="Int. J. Parasitol.">
        <title>The genome of the protozoan parasite Cystoisospora suis and a reverse vaccinology approach to identify vaccine candidates.</title>
        <authorList>
            <person name="Palmieri N."/>
            <person name="Shrestha A."/>
            <person name="Ruttkowski B."/>
            <person name="Beck T."/>
            <person name="Vogl C."/>
            <person name="Tomley F."/>
            <person name="Blake D.P."/>
            <person name="Joachim A."/>
        </authorList>
    </citation>
    <scope>NUCLEOTIDE SEQUENCE [LARGE SCALE GENOMIC DNA]</scope>
    <source>
        <strain evidence="3 4">Wien I</strain>
    </source>
</reference>
<keyword evidence="2" id="KW-0472">Membrane</keyword>
<dbReference type="EMBL" id="MIGC01003934">
    <property type="protein sequence ID" value="PHJ18720.1"/>
    <property type="molecule type" value="Genomic_DNA"/>
</dbReference>
<organism evidence="3 4">
    <name type="scientific">Cystoisospora suis</name>
    <dbReference type="NCBI Taxonomy" id="483139"/>
    <lineage>
        <taxon>Eukaryota</taxon>
        <taxon>Sar</taxon>
        <taxon>Alveolata</taxon>
        <taxon>Apicomplexa</taxon>
        <taxon>Conoidasida</taxon>
        <taxon>Coccidia</taxon>
        <taxon>Eucoccidiorida</taxon>
        <taxon>Eimeriorina</taxon>
        <taxon>Sarcocystidae</taxon>
        <taxon>Cystoisospora</taxon>
    </lineage>
</organism>
<accession>A0A2C6KDZ6</accession>
<dbReference type="RefSeq" id="XP_067920426.1">
    <property type="nucleotide sequence ID" value="XM_068067598.1"/>
</dbReference>
<keyword evidence="4" id="KW-1185">Reference proteome</keyword>
<feature type="transmembrane region" description="Helical" evidence="2">
    <location>
        <begin position="75"/>
        <end position="95"/>
    </location>
</feature>
<feature type="region of interest" description="Disordered" evidence="1">
    <location>
        <begin position="1"/>
        <end position="45"/>
    </location>
</feature>